<sequence length="87" mass="9548">MLEKGDVENIVHPRLEGDLDINSSWEAIEAAMACVSPTSIESPTTTHVVMEIKQCLAMELARRHGGFESDSDQISGIDHTEQTPLAR</sequence>
<evidence type="ECO:0000256" key="1">
    <source>
        <dbReference type="SAM" id="MobiDB-lite"/>
    </source>
</evidence>
<reference evidence="2" key="3">
    <citation type="submission" date="2023-07" db="EMBL/GenBank/DDBJ databases">
        <title>An improved reference 1 genome and first organelle genomes of Quercus suber.</title>
        <authorList>
            <consortium name="Genosuber Consortium"/>
            <person name="Usie A."/>
            <person name="Serra O."/>
            <person name="Barros P."/>
        </authorList>
    </citation>
    <scope>NUCLEOTIDE SEQUENCE</scope>
    <source>
        <strain evidence="2">HL8</strain>
        <tissue evidence="2">Leaves</tissue>
    </source>
</reference>
<protein>
    <submittedName>
        <fullName evidence="2">Lrr receptor-like serine/threonine-protein kinase ios1</fullName>
    </submittedName>
</protein>
<reference evidence="2" key="2">
    <citation type="journal article" date="2018" name="Sci. Data">
        <title>The draft genome sequence of cork oak.</title>
        <authorList>
            <person name="Ramos A.M."/>
            <person name="Usie A."/>
            <person name="Barbosa P."/>
            <person name="Barros P.M."/>
            <person name="Capote T."/>
            <person name="Chaves I."/>
            <person name="Simoes F."/>
            <person name="Abreu I."/>
            <person name="Carrasquinho I."/>
            <person name="Faro C."/>
            <person name="Guimaraes J.B."/>
            <person name="Mendonca D."/>
            <person name="Nobrega F."/>
            <person name="Rodrigues L."/>
            <person name="Saibo N.J.M."/>
            <person name="Varela M.C."/>
            <person name="Egas C."/>
            <person name="Matos J."/>
            <person name="Miguel C.M."/>
            <person name="Oliveira M.M."/>
            <person name="Ricardo C.P."/>
            <person name="Goncalves S."/>
        </authorList>
    </citation>
    <scope>NUCLEOTIDE SEQUENCE [LARGE SCALE GENOMIC DNA]</scope>
    <source>
        <strain evidence="2">HL8</strain>
    </source>
</reference>
<dbReference type="Gramene" id="rna-CFP56_56832">
    <property type="protein sequence ID" value="cds-POF05210.1"/>
    <property type="gene ID" value="gene-CFP56_56832"/>
</dbReference>
<organism evidence="2">
    <name type="scientific">Quercus suber</name>
    <name type="common">Cork oak</name>
    <dbReference type="NCBI Taxonomy" id="58331"/>
    <lineage>
        <taxon>Eukaryota</taxon>
        <taxon>Viridiplantae</taxon>
        <taxon>Streptophyta</taxon>
        <taxon>Embryophyta</taxon>
        <taxon>Tracheophyta</taxon>
        <taxon>Spermatophyta</taxon>
        <taxon>Magnoliopsida</taxon>
        <taxon>eudicotyledons</taxon>
        <taxon>Gunneridae</taxon>
        <taxon>Pentapetalae</taxon>
        <taxon>rosids</taxon>
        <taxon>fabids</taxon>
        <taxon>Fagales</taxon>
        <taxon>Fagaceae</taxon>
        <taxon>Quercus</taxon>
    </lineage>
</organism>
<dbReference type="PANTHER" id="PTHR45631">
    <property type="entry name" value="OS07G0107800 PROTEIN-RELATED"/>
    <property type="match status" value="1"/>
</dbReference>
<evidence type="ECO:0000313" key="2">
    <source>
        <dbReference type="EMBL" id="KAK7857452.1"/>
    </source>
</evidence>
<proteinExistence type="predicted"/>
<dbReference type="EMBL" id="PKMF04000027">
    <property type="protein sequence ID" value="KAK7857452.1"/>
    <property type="molecule type" value="Genomic_DNA"/>
</dbReference>
<keyword evidence="2" id="KW-0808">Transferase</keyword>
<dbReference type="PANTHER" id="PTHR45631:SF202">
    <property type="entry name" value="SENESCENCE-INDUCED RECEPTOR-LIKE SERINE_THREONINE-PROTEIN KINASE"/>
    <property type="match status" value="1"/>
</dbReference>
<dbReference type="AlphaFoldDB" id="A0AAW0M1N6"/>
<name>A0AAW0M1N6_QUESU</name>
<comment type="caution">
    <text evidence="2">The sequence shown here is derived from an EMBL/GenBank/DDBJ whole genome shotgun (WGS) entry which is preliminary data.</text>
</comment>
<feature type="region of interest" description="Disordered" evidence="1">
    <location>
        <begin position="67"/>
        <end position="87"/>
    </location>
</feature>
<accession>A0AAW0M1N6</accession>
<keyword evidence="2" id="KW-0418">Kinase</keyword>
<keyword evidence="2" id="KW-0675">Receptor</keyword>
<gene>
    <name evidence="2" type="primary">IOS1_1</name>
    <name evidence="2" type="ORF">CFP56_017709</name>
</gene>
<dbReference type="GO" id="GO:0016301">
    <property type="term" value="F:kinase activity"/>
    <property type="evidence" value="ECO:0007669"/>
    <property type="project" value="UniProtKB-KW"/>
</dbReference>
<reference evidence="2" key="1">
    <citation type="submission" date="2017-12" db="EMBL/GenBank/DDBJ databases">
        <authorList>
            <person name="Barbosa P."/>
            <person name="Usie A."/>
            <person name="Ramos A.M."/>
        </authorList>
    </citation>
    <scope>NUCLEOTIDE SEQUENCE</scope>
    <source>
        <strain evidence="2">HL8</strain>
        <tissue evidence="2">Leaves</tissue>
    </source>
</reference>